<dbReference type="InterPro" id="IPR040626">
    <property type="entry name" value="Pepdidase_M14_N"/>
</dbReference>
<sequence length="375" mass="42355">MLTITQTIDAGNIQVIKADSADDIQLTIRPDSHSDFYQWFYFRVSNVRDMPLTMSIQNASDAAFSAGWDGYQAVASYDQEDWFRVDTQYVDGQLVINHTPHNDAVFYAYFTPYTLERHQQLVAQVQCHPDCSLTVLGQTILGRDIDLLQIGDDDGNKKRVWLIARQHPGESMAEWFAEGYMLRLLDEDDALVESLFSDCVFYVVPNMNPDGSTLGNLRTNAAGVNLNRVWGQADTQSSPEVFFVQKAMQDIGCDLFFDIHGDETLPWNFIAGQDGLPVDEKILAQEATFKRRFAEINPDFQTEHGYPPKKFGDESLTLASNWVGDHFKIASMTLEMPFKDNAARPEPRAGWSADRSMQLGASMLYPIAKHIAEIK</sequence>
<evidence type="ECO:0000259" key="3">
    <source>
        <dbReference type="PROSITE" id="PS52035"/>
    </source>
</evidence>
<organism evidence="4 5">
    <name type="scientific">Leucothrix pacifica</name>
    <dbReference type="NCBI Taxonomy" id="1247513"/>
    <lineage>
        <taxon>Bacteria</taxon>
        <taxon>Pseudomonadati</taxon>
        <taxon>Pseudomonadota</taxon>
        <taxon>Gammaproteobacteria</taxon>
        <taxon>Thiotrichales</taxon>
        <taxon>Thiotrichaceae</taxon>
        <taxon>Leucothrix</taxon>
    </lineage>
</organism>
<dbReference type="PROSITE" id="PS52035">
    <property type="entry name" value="PEPTIDASE_M14"/>
    <property type="match status" value="1"/>
</dbReference>
<dbReference type="Gene3D" id="2.60.40.3120">
    <property type="match status" value="1"/>
</dbReference>
<evidence type="ECO:0000256" key="2">
    <source>
        <dbReference type="PROSITE-ProRule" id="PRU01379"/>
    </source>
</evidence>
<name>A0A317CNF9_9GAMM</name>
<dbReference type="SMART" id="SM00631">
    <property type="entry name" value="Zn_pept"/>
    <property type="match status" value="1"/>
</dbReference>
<keyword evidence="5" id="KW-1185">Reference proteome</keyword>
<dbReference type="InterPro" id="IPR000834">
    <property type="entry name" value="Peptidase_M14"/>
</dbReference>
<proteinExistence type="inferred from homology"/>
<dbReference type="GO" id="GO:0004181">
    <property type="term" value="F:metallocarboxypeptidase activity"/>
    <property type="evidence" value="ECO:0007669"/>
    <property type="project" value="InterPro"/>
</dbReference>
<evidence type="ECO:0000313" key="4">
    <source>
        <dbReference type="EMBL" id="PWQ97852.1"/>
    </source>
</evidence>
<dbReference type="PANTHER" id="PTHR12756:SF11">
    <property type="entry name" value="CYTOSOLIC CARBOXYPEPTIDASE 1"/>
    <property type="match status" value="1"/>
</dbReference>
<dbReference type="GO" id="GO:0006508">
    <property type="term" value="P:proteolysis"/>
    <property type="evidence" value="ECO:0007669"/>
    <property type="project" value="InterPro"/>
</dbReference>
<evidence type="ECO:0000313" key="5">
    <source>
        <dbReference type="Proteomes" id="UP000245539"/>
    </source>
</evidence>
<dbReference type="SUPFAM" id="SSF53187">
    <property type="entry name" value="Zn-dependent exopeptidases"/>
    <property type="match status" value="1"/>
</dbReference>
<dbReference type="PANTHER" id="PTHR12756">
    <property type="entry name" value="CYTOSOLIC CARBOXYPEPTIDASE"/>
    <property type="match status" value="1"/>
</dbReference>
<evidence type="ECO:0000256" key="1">
    <source>
        <dbReference type="ARBA" id="ARBA00001947"/>
    </source>
</evidence>
<dbReference type="RefSeq" id="WP_109837373.1">
    <property type="nucleotide sequence ID" value="NZ_QGKM01000021.1"/>
</dbReference>
<dbReference type="GO" id="GO:0008270">
    <property type="term" value="F:zinc ion binding"/>
    <property type="evidence" value="ECO:0007669"/>
    <property type="project" value="InterPro"/>
</dbReference>
<feature type="active site" description="Proton donor/acceptor" evidence="2">
    <location>
        <position position="335"/>
    </location>
</feature>
<dbReference type="AlphaFoldDB" id="A0A317CNF9"/>
<dbReference type="Pfam" id="PF18027">
    <property type="entry name" value="Pepdidase_M14_N"/>
    <property type="match status" value="1"/>
</dbReference>
<dbReference type="Gene3D" id="3.40.630.10">
    <property type="entry name" value="Zn peptidases"/>
    <property type="match status" value="1"/>
</dbReference>
<feature type="domain" description="Peptidase M14" evidence="3">
    <location>
        <begin position="111"/>
        <end position="371"/>
    </location>
</feature>
<accession>A0A317CNF9</accession>
<comment type="similarity">
    <text evidence="2">Belongs to the peptidase M14 family.</text>
</comment>
<dbReference type="CDD" id="cd06234">
    <property type="entry name" value="M14_PaCCP-like"/>
    <property type="match status" value="1"/>
</dbReference>
<dbReference type="InterPro" id="IPR050821">
    <property type="entry name" value="Cytosolic_carboxypeptidase"/>
</dbReference>
<dbReference type="OrthoDB" id="5490902at2"/>
<comment type="caution">
    <text evidence="4">The sequence shown here is derived from an EMBL/GenBank/DDBJ whole genome shotgun (WGS) entry which is preliminary data.</text>
</comment>
<dbReference type="Proteomes" id="UP000245539">
    <property type="component" value="Unassembled WGS sequence"/>
</dbReference>
<dbReference type="EMBL" id="QGKM01000021">
    <property type="protein sequence ID" value="PWQ97852.1"/>
    <property type="molecule type" value="Genomic_DNA"/>
</dbReference>
<protein>
    <recommendedName>
        <fullName evidence="3">Peptidase M14 domain-containing protein</fullName>
    </recommendedName>
</protein>
<gene>
    <name evidence="4" type="ORF">DKW60_09240</name>
</gene>
<reference evidence="4 5" key="1">
    <citation type="submission" date="2018-05" db="EMBL/GenBank/DDBJ databases">
        <title>Leucothrix arctica sp. nov., isolated from Arctic seawater.</title>
        <authorList>
            <person name="Choi A."/>
            <person name="Baek K."/>
        </authorList>
    </citation>
    <scope>NUCLEOTIDE SEQUENCE [LARGE SCALE GENOMIC DNA]</scope>
    <source>
        <strain evidence="4 5">JCM 18388</strain>
    </source>
</reference>
<comment type="cofactor">
    <cofactor evidence="1">
        <name>Zn(2+)</name>
        <dbReference type="ChEBI" id="CHEBI:29105"/>
    </cofactor>
</comment>
<dbReference type="Pfam" id="PF00246">
    <property type="entry name" value="Peptidase_M14"/>
    <property type="match status" value="1"/>
</dbReference>